<proteinExistence type="predicted"/>
<comment type="caution">
    <text evidence="1">The sequence shown here is derived from an EMBL/GenBank/DDBJ whole genome shotgun (WGS) entry which is preliminary data.</text>
</comment>
<accession>A0A0F9W0U7</accession>
<organism evidence="1">
    <name type="scientific">marine sediment metagenome</name>
    <dbReference type="NCBI Taxonomy" id="412755"/>
    <lineage>
        <taxon>unclassified sequences</taxon>
        <taxon>metagenomes</taxon>
        <taxon>ecological metagenomes</taxon>
    </lineage>
</organism>
<dbReference type="EMBL" id="LAZR01000017">
    <property type="protein sequence ID" value="KKO05858.1"/>
    <property type="molecule type" value="Genomic_DNA"/>
</dbReference>
<dbReference type="AlphaFoldDB" id="A0A0F9W0U7"/>
<reference evidence="1" key="1">
    <citation type="journal article" date="2015" name="Nature">
        <title>Complex archaea that bridge the gap between prokaryotes and eukaryotes.</title>
        <authorList>
            <person name="Spang A."/>
            <person name="Saw J.H."/>
            <person name="Jorgensen S.L."/>
            <person name="Zaremba-Niedzwiedzka K."/>
            <person name="Martijn J."/>
            <person name="Lind A.E."/>
            <person name="van Eijk R."/>
            <person name="Schleper C."/>
            <person name="Guy L."/>
            <person name="Ettema T.J."/>
        </authorList>
    </citation>
    <scope>NUCLEOTIDE SEQUENCE</scope>
</reference>
<evidence type="ECO:0000313" key="1">
    <source>
        <dbReference type="EMBL" id="KKO05858.1"/>
    </source>
</evidence>
<gene>
    <name evidence="1" type="ORF">LCGC14_0068700</name>
</gene>
<feature type="non-terminal residue" evidence="1">
    <location>
        <position position="1"/>
    </location>
</feature>
<name>A0A0F9W0U7_9ZZZZ</name>
<protein>
    <submittedName>
        <fullName evidence="1">Uncharacterized protein</fullName>
    </submittedName>
</protein>
<sequence length="68" mass="7390">TMTIPNTHFAVGEKLRLEFIINEEGSGGAGTARVYHDPANRGTIANDEQTGDAPRSDLQLIIPFRIPV</sequence>